<dbReference type="Proteomes" id="UP000275408">
    <property type="component" value="Unassembled WGS sequence"/>
</dbReference>
<dbReference type="Gene3D" id="3.90.215.10">
    <property type="entry name" value="Gamma Fibrinogen, chain A, domain 1"/>
    <property type="match status" value="1"/>
</dbReference>
<organism evidence="2 3">
    <name type="scientific">Pocillopora damicornis</name>
    <name type="common">Cauliflower coral</name>
    <name type="synonym">Millepora damicornis</name>
    <dbReference type="NCBI Taxonomy" id="46731"/>
    <lineage>
        <taxon>Eukaryota</taxon>
        <taxon>Metazoa</taxon>
        <taxon>Cnidaria</taxon>
        <taxon>Anthozoa</taxon>
        <taxon>Hexacorallia</taxon>
        <taxon>Scleractinia</taxon>
        <taxon>Astrocoeniina</taxon>
        <taxon>Pocilloporidae</taxon>
        <taxon>Pocillopora</taxon>
    </lineage>
</organism>
<evidence type="ECO:0000313" key="2">
    <source>
        <dbReference type="EMBL" id="RMX42215.1"/>
    </source>
</evidence>
<dbReference type="AlphaFoldDB" id="A0A3M6TLC2"/>
<dbReference type="OrthoDB" id="5945834at2759"/>
<sequence length="263" mass="30138">MLSPSSSAVILCLFAVIFPVRGDHHIDEHSVECKGNHCPKPMPDVYQKPFRPKSCVDYYVPGKSTCGIYRLFDEHGNSYPAYCDFKSEPGTAWTLVMSWANINRGLPEFRQTPFKYDAPINENSHNWYMYRQSLKRIRSLAAHSTHWRATCNYPSHGVDFTDYVRGNFKDFDIVNFLGSGVCKKVEHVNIRGHIGTHLTARFWQVNDTFTLHIDSGSGGCDFDPRAGSVSSEDNFGFYLVINPKFRCTKRKFSTTQWWFGAHL</sequence>
<dbReference type="EMBL" id="RCHS01003412">
    <property type="protein sequence ID" value="RMX42215.1"/>
    <property type="molecule type" value="Genomic_DNA"/>
</dbReference>
<proteinExistence type="predicted"/>
<accession>A0A3M6TLC2</accession>
<dbReference type="InterPro" id="IPR036056">
    <property type="entry name" value="Fibrinogen-like_C"/>
</dbReference>
<feature type="signal peptide" evidence="1">
    <location>
        <begin position="1"/>
        <end position="22"/>
    </location>
</feature>
<evidence type="ECO:0000313" key="3">
    <source>
        <dbReference type="Proteomes" id="UP000275408"/>
    </source>
</evidence>
<keyword evidence="3" id="KW-1185">Reference proteome</keyword>
<evidence type="ECO:0008006" key="4">
    <source>
        <dbReference type="Google" id="ProtNLM"/>
    </source>
</evidence>
<keyword evidence="1" id="KW-0732">Signal</keyword>
<evidence type="ECO:0000256" key="1">
    <source>
        <dbReference type="SAM" id="SignalP"/>
    </source>
</evidence>
<feature type="chain" id="PRO_5018311481" description="Fibrinogen C-terminal domain-containing protein" evidence="1">
    <location>
        <begin position="23"/>
        <end position="263"/>
    </location>
</feature>
<gene>
    <name evidence="2" type="ORF">pdam_00023544</name>
</gene>
<dbReference type="OMA" id="YPAYCDF"/>
<protein>
    <recommendedName>
        <fullName evidence="4">Fibrinogen C-terminal domain-containing protein</fullName>
    </recommendedName>
</protein>
<reference evidence="2 3" key="1">
    <citation type="journal article" date="2018" name="Sci. Rep.">
        <title>Comparative analysis of the Pocillopora damicornis genome highlights role of immune system in coral evolution.</title>
        <authorList>
            <person name="Cunning R."/>
            <person name="Bay R.A."/>
            <person name="Gillette P."/>
            <person name="Baker A.C."/>
            <person name="Traylor-Knowles N."/>
        </authorList>
    </citation>
    <scope>NUCLEOTIDE SEQUENCE [LARGE SCALE GENOMIC DNA]</scope>
    <source>
        <strain evidence="2">RSMAS</strain>
        <tissue evidence="2">Whole animal</tissue>
    </source>
</reference>
<dbReference type="SUPFAM" id="SSF56496">
    <property type="entry name" value="Fibrinogen C-terminal domain-like"/>
    <property type="match status" value="1"/>
</dbReference>
<name>A0A3M6TLC2_POCDA</name>
<comment type="caution">
    <text evidence="2">The sequence shown here is derived from an EMBL/GenBank/DDBJ whole genome shotgun (WGS) entry which is preliminary data.</text>
</comment>
<dbReference type="InterPro" id="IPR014716">
    <property type="entry name" value="Fibrinogen_a/b/g_C_1"/>
</dbReference>